<keyword evidence="3" id="KW-0120">Carbon dioxide fixation</keyword>
<dbReference type="SUPFAM" id="SSF158615">
    <property type="entry name" value="RbcX-like"/>
    <property type="match status" value="1"/>
</dbReference>
<dbReference type="GO" id="GO:0015977">
    <property type="term" value="P:carbon fixation"/>
    <property type="evidence" value="ECO:0007669"/>
    <property type="project" value="UniProtKB-KW"/>
</dbReference>
<dbReference type="EMBL" id="LR031577">
    <property type="protein sequence ID" value="VDD18786.1"/>
    <property type="molecule type" value="Genomic_DNA"/>
</dbReference>
<evidence type="ECO:0000313" key="4">
    <source>
        <dbReference type="EMBL" id="VDD18786.1"/>
    </source>
</evidence>
<dbReference type="PANTHER" id="PTHR33791:SF16">
    <property type="entry name" value="CHAPERONIN-LIKE RBCX PROTEIN 2, CHLOROPLASTIC"/>
    <property type="match status" value="1"/>
</dbReference>
<proteinExistence type="predicted"/>
<evidence type="ECO:0000256" key="1">
    <source>
        <dbReference type="ARBA" id="ARBA00022531"/>
    </source>
</evidence>
<dbReference type="PANTHER" id="PTHR33791">
    <property type="entry name" value="CHAPERONIN-LIKE RBCX PROTEIN 1, CHLOROPLASTIC"/>
    <property type="match status" value="1"/>
</dbReference>
<organism evidence="4">
    <name type="scientific">Brassica campestris</name>
    <name type="common">Field mustard</name>
    <dbReference type="NCBI Taxonomy" id="3711"/>
    <lineage>
        <taxon>Eukaryota</taxon>
        <taxon>Viridiplantae</taxon>
        <taxon>Streptophyta</taxon>
        <taxon>Embryophyta</taxon>
        <taxon>Tracheophyta</taxon>
        <taxon>Spermatophyta</taxon>
        <taxon>Magnoliopsida</taxon>
        <taxon>eudicotyledons</taxon>
        <taxon>Gunneridae</taxon>
        <taxon>Pentapetalae</taxon>
        <taxon>rosids</taxon>
        <taxon>malvids</taxon>
        <taxon>Brassicales</taxon>
        <taxon>Brassicaceae</taxon>
        <taxon>Brassiceae</taxon>
        <taxon>Brassica</taxon>
    </lineage>
</organism>
<reference evidence="4" key="1">
    <citation type="submission" date="2018-11" db="EMBL/GenBank/DDBJ databases">
        <authorList>
            <consortium name="Genoscope - CEA"/>
            <person name="William W."/>
        </authorList>
    </citation>
    <scope>NUCLEOTIDE SEQUENCE</scope>
</reference>
<dbReference type="InterPro" id="IPR003435">
    <property type="entry name" value="Chaperonin_RcbX"/>
</dbReference>
<dbReference type="GO" id="GO:0015979">
    <property type="term" value="P:photosynthesis"/>
    <property type="evidence" value="ECO:0007669"/>
    <property type="project" value="UniProtKB-KW"/>
</dbReference>
<evidence type="ECO:0000256" key="3">
    <source>
        <dbReference type="ARBA" id="ARBA00023300"/>
    </source>
</evidence>
<accession>A0A3P6CT43</accession>
<dbReference type="GO" id="GO:0044183">
    <property type="term" value="F:protein folding chaperone"/>
    <property type="evidence" value="ECO:0007669"/>
    <property type="project" value="InterPro"/>
</dbReference>
<protein>
    <submittedName>
        <fullName evidence="4">Uncharacterized protein</fullName>
    </submittedName>
</protein>
<gene>
    <name evidence="4" type="ORF">BRAA10T44065Z</name>
</gene>
<dbReference type="AlphaFoldDB" id="A0A3P6CT43"/>
<sequence length="53" mass="6294">MITRLHLYGKWIKKCDHGKIYQDITDENLALMRERLMETVIWPSDDSNSEVIS</sequence>
<evidence type="ECO:0000256" key="2">
    <source>
        <dbReference type="ARBA" id="ARBA00023186"/>
    </source>
</evidence>
<keyword evidence="1" id="KW-0602">Photosynthesis</keyword>
<dbReference type="Gene3D" id="1.10.1200.210">
    <property type="entry name" value="Chaperonin-like RbcX"/>
    <property type="match status" value="1"/>
</dbReference>
<name>A0A3P6CT43_BRACM</name>
<keyword evidence="2" id="KW-0143">Chaperone</keyword>
<dbReference type="InterPro" id="IPR038052">
    <property type="entry name" value="Chaperonin_RbcX_sf"/>
</dbReference>
<dbReference type="GO" id="GO:0110102">
    <property type="term" value="P:ribulose bisphosphate carboxylase complex assembly"/>
    <property type="evidence" value="ECO:0007669"/>
    <property type="project" value="InterPro"/>
</dbReference>